<name>A0AAW4B7L4_VIBAN</name>
<dbReference type="KEGG" id="vau:VANGNB10_cII0382c"/>
<comment type="caution">
    <text evidence="1">The sequence shown here is derived from an EMBL/GenBank/DDBJ whole genome shotgun (WGS) entry which is preliminary data.</text>
</comment>
<evidence type="ECO:0000313" key="1">
    <source>
        <dbReference type="EMBL" id="MBF4272231.1"/>
    </source>
</evidence>
<accession>A0AAW4B7L4</accession>
<dbReference type="EMBL" id="RDOM01000017">
    <property type="protein sequence ID" value="MBF4272231.1"/>
    <property type="molecule type" value="Genomic_DNA"/>
</dbReference>
<dbReference type="EMBL" id="RDPI01000748">
    <property type="protein sequence ID" value="MBF4376366.1"/>
    <property type="molecule type" value="Genomic_DNA"/>
</dbReference>
<evidence type="ECO:0000313" key="4">
    <source>
        <dbReference type="Proteomes" id="UP000726136"/>
    </source>
</evidence>
<evidence type="ECO:0000313" key="3">
    <source>
        <dbReference type="Proteomes" id="UP000722957"/>
    </source>
</evidence>
<dbReference type="Proteomes" id="UP000726136">
    <property type="component" value="Unassembled WGS sequence"/>
</dbReference>
<dbReference type="AlphaFoldDB" id="A0AAW4B7L4"/>
<keyword evidence="4" id="KW-1185">Reference proteome</keyword>
<reference evidence="3 4" key="1">
    <citation type="journal article" date="2021" name="PeerJ">
        <title>Analysis of 44 Vibrio anguillarum genomes reveals high genetic diversity.</title>
        <authorList>
            <person name="Hansen M.J."/>
            <person name="Dalsgaard I."/>
        </authorList>
    </citation>
    <scope>NUCLEOTIDE SEQUENCE [LARGE SCALE GENOMIC DNA]</scope>
    <source>
        <strain evidence="2 4">040915-1/1B</strain>
        <strain evidence="1 3">17-16730-2A</strain>
    </source>
</reference>
<gene>
    <name evidence="1" type="ORF">EAY07_09210</name>
    <name evidence="2" type="ORF">EAY46_25635</name>
</gene>
<proteinExistence type="predicted"/>
<sequence>MKIHRSLLVAVEQSAGENVLRDICLSLLNTGVPADSILDEFEELRATHTLDGEYEDTLLDVMDALCGWCSPNHALVPTVA</sequence>
<organism evidence="1 3">
    <name type="scientific">Vibrio anguillarum</name>
    <name type="common">Listonella anguillarum</name>
    <dbReference type="NCBI Taxonomy" id="55601"/>
    <lineage>
        <taxon>Bacteria</taxon>
        <taxon>Pseudomonadati</taxon>
        <taxon>Pseudomonadota</taxon>
        <taxon>Gammaproteobacteria</taxon>
        <taxon>Vibrionales</taxon>
        <taxon>Vibrionaceae</taxon>
        <taxon>Vibrio</taxon>
    </lineage>
</organism>
<dbReference type="RefSeq" id="WP_019281433.1">
    <property type="nucleotide sequence ID" value="NZ_CP011465.1"/>
</dbReference>
<protein>
    <submittedName>
        <fullName evidence="1">Uncharacterized protein</fullName>
    </submittedName>
</protein>
<evidence type="ECO:0000313" key="2">
    <source>
        <dbReference type="EMBL" id="MBF4376366.1"/>
    </source>
</evidence>
<dbReference type="Proteomes" id="UP000722957">
    <property type="component" value="Unassembled WGS sequence"/>
</dbReference>